<dbReference type="Gene3D" id="3.30.750.24">
    <property type="entry name" value="STAS domain"/>
    <property type="match status" value="1"/>
</dbReference>
<comment type="similarity">
    <text evidence="1">Belongs to the anti-sigma-factor antagonist family.</text>
</comment>
<evidence type="ECO:0000256" key="1">
    <source>
        <dbReference type="ARBA" id="ARBA00009013"/>
    </source>
</evidence>
<evidence type="ECO:0000259" key="2">
    <source>
        <dbReference type="PROSITE" id="PS50801"/>
    </source>
</evidence>
<dbReference type="Proteomes" id="UP000054598">
    <property type="component" value="Unassembled WGS sequence"/>
</dbReference>
<dbReference type="PANTHER" id="PTHR33495:SF2">
    <property type="entry name" value="ANTI-SIGMA FACTOR ANTAGONIST TM_1081-RELATED"/>
    <property type="match status" value="1"/>
</dbReference>
<dbReference type="InterPro" id="IPR036513">
    <property type="entry name" value="STAS_dom_sf"/>
</dbReference>
<evidence type="ECO:0000313" key="3">
    <source>
        <dbReference type="EMBL" id="KUL05548.1"/>
    </source>
</evidence>
<feature type="domain" description="STAS" evidence="2">
    <location>
        <begin position="1"/>
        <end position="110"/>
    </location>
</feature>
<dbReference type="PATRIC" id="fig|2198.3.peg.1948"/>
<dbReference type="EMBL" id="LGHE01000008">
    <property type="protein sequence ID" value="KUL05548.1"/>
    <property type="molecule type" value="Genomic_DNA"/>
</dbReference>
<proteinExistence type="inferred from homology"/>
<dbReference type="GO" id="GO:0043856">
    <property type="term" value="F:anti-sigma factor antagonist activity"/>
    <property type="evidence" value="ECO:0007669"/>
    <property type="project" value="InterPro"/>
</dbReference>
<dbReference type="PANTHER" id="PTHR33495">
    <property type="entry name" value="ANTI-SIGMA FACTOR ANTAGONIST TM_1081-RELATED-RELATED"/>
    <property type="match status" value="1"/>
</dbReference>
<dbReference type="InterPro" id="IPR002645">
    <property type="entry name" value="STAS_dom"/>
</dbReference>
<dbReference type="AlphaFoldDB" id="A0A124G682"/>
<comment type="caution">
    <text evidence="3">The sequence shown here is derived from an EMBL/GenBank/DDBJ whole genome shotgun (WGS) entry which is preliminary data.</text>
</comment>
<name>A0A124G682_9EURY</name>
<accession>A0A124G682</accession>
<dbReference type="SUPFAM" id="SSF52091">
    <property type="entry name" value="SpoIIaa-like"/>
    <property type="match status" value="1"/>
</dbReference>
<protein>
    <submittedName>
        <fullName evidence="3">Anti-sigma-factor antagonist</fullName>
    </submittedName>
</protein>
<gene>
    <name evidence="3" type="ORF">XE10_0152</name>
</gene>
<sequence>MELQTERRDGILTLVIKGRLDGYGAGELSDAVQASLQDDDRSVVFDLAGLSYLSSAGIRILIAVKKQLKERNGILALAGIQEYPKNVLDMAGVTPIFSLYPGVEEAVSACRRPQDSLSVINELARTPVVRNGVAYTLEPVSAKRSSLRITGSLDQVLHARLTEQDIRSIPFSALHYSLGLGALGGSVADALPLLGEMITLHGSMVWLPTDGNATPDFFTPVKDTGELYVYSGYNVALDGPFHEIITVDAGDGGGIALSELYRSVFDFARERRRDFSGIVALAMWAVVDGVCSSGVKMSPIAASSPKNGLPINAEENLQEWFALDDEPKYRGDTMVSFGVGIDLAADLSAYGERLSALVEPGPAGAERVQLHDHGVIFRGVPWDATLDLGRQIERIVSEGEFVDMRHLKDSTRIRRAKLGVAYISGIDVDA</sequence>
<reference evidence="4" key="1">
    <citation type="journal article" date="2015" name="MBio">
        <title>Genome-Resolved Metagenomic Analysis Reveals Roles for Candidate Phyla and Other Microbial Community Members in Biogeochemical Transformations in Oil Reservoirs.</title>
        <authorList>
            <person name="Hu P."/>
            <person name="Tom L."/>
            <person name="Singh A."/>
            <person name="Thomas B.C."/>
            <person name="Baker B.J."/>
            <person name="Piceno Y.M."/>
            <person name="Andersen G.L."/>
            <person name="Banfield J.F."/>
        </authorList>
    </citation>
    <scope>NUCLEOTIDE SEQUENCE [LARGE SCALE GENOMIC DNA]</scope>
</reference>
<dbReference type="InterPro" id="IPR003658">
    <property type="entry name" value="Anti-sigma_ant"/>
</dbReference>
<dbReference type="NCBIfam" id="TIGR00377">
    <property type="entry name" value="ant_ant_sig"/>
    <property type="match status" value="1"/>
</dbReference>
<evidence type="ECO:0000313" key="4">
    <source>
        <dbReference type="Proteomes" id="UP000054598"/>
    </source>
</evidence>
<dbReference type="CDD" id="cd07043">
    <property type="entry name" value="STAS_anti-anti-sigma_factors"/>
    <property type="match status" value="1"/>
</dbReference>
<organism evidence="3 4">
    <name type="scientific">Methanoculleus marisnigri</name>
    <dbReference type="NCBI Taxonomy" id="2198"/>
    <lineage>
        <taxon>Archaea</taxon>
        <taxon>Methanobacteriati</taxon>
        <taxon>Methanobacteriota</taxon>
        <taxon>Stenosarchaea group</taxon>
        <taxon>Methanomicrobia</taxon>
        <taxon>Methanomicrobiales</taxon>
        <taxon>Methanomicrobiaceae</taxon>
        <taxon>Methanoculleus</taxon>
    </lineage>
</organism>
<dbReference type="Pfam" id="PF01740">
    <property type="entry name" value="STAS"/>
    <property type="match status" value="1"/>
</dbReference>
<dbReference type="PROSITE" id="PS50801">
    <property type="entry name" value="STAS"/>
    <property type="match status" value="1"/>
</dbReference>